<dbReference type="InterPro" id="IPR002711">
    <property type="entry name" value="HNH"/>
</dbReference>
<accession>A0A0F9P3A2</accession>
<dbReference type="Pfam" id="PF01844">
    <property type="entry name" value="HNH"/>
    <property type="match status" value="1"/>
</dbReference>
<dbReference type="GO" id="GO:0008270">
    <property type="term" value="F:zinc ion binding"/>
    <property type="evidence" value="ECO:0007669"/>
    <property type="project" value="InterPro"/>
</dbReference>
<dbReference type="PANTHER" id="PTHR33877:SF1">
    <property type="entry name" value="TYPE IV METHYL-DIRECTED RESTRICTION ENZYME ECOKMCRA"/>
    <property type="match status" value="1"/>
</dbReference>
<proteinExistence type="predicted"/>
<organism evidence="2">
    <name type="scientific">marine sediment metagenome</name>
    <dbReference type="NCBI Taxonomy" id="412755"/>
    <lineage>
        <taxon>unclassified sequences</taxon>
        <taxon>metagenomes</taxon>
        <taxon>ecological metagenomes</taxon>
    </lineage>
</organism>
<dbReference type="Gene3D" id="1.10.30.50">
    <property type="match status" value="1"/>
</dbReference>
<dbReference type="GO" id="GO:0004519">
    <property type="term" value="F:endonuclease activity"/>
    <property type="evidence" value="ECO:0007669"/>
    <property type="project" value="InterPro"/>
</dbReference>
<dbReference type="SMART" id="SM00507">
    <property type="entry name" value="HNHc"/>
    <property type="match status" value="1"/>
</dbReference>
<dbReference type="CDD" id="cd00085">
    <property type="entry name" value="HNHc"/>
    <property type="match status" value="1"/>
</dbReference>
<reference evidence="2" key="1">
    <citation type="journal article" date="2015" name="Nature">
        <title>Complex archaea that bridge the gap between prokaryotes and eukaryotes.</title>
        <authorList>
            <person name="Spang A."/>
            <person name="Saw J.H."/>
            <person name="Jorgensen S.L."/>
            <person name="Zaremba-Niedzwiedzka K."/>
            <person name="Martijn J."/>
            <person name="Lind A.E."/>
            <person name="van Eijk R."/>
            <person name="Schleper C."/>
            <person name="Guy L."/>
            <person name="Ettema T.J."/>
        </authorList>
    </citation>
    <scope>NUCLEOTIDE SEQUENCE</scope>
</reference>
<evidence type="ECO:0000313" key="2">
    <source>
        <dbReference type="EMBL" id="KKN18867.1"/>
    </source>
</evidence>
<gene>
    <name evidence="2" type="ORF">LCGC14_0951470</name>
</gene>
<dbReference type="PANTHER" id="PTHR33877">
    <property type="entry name" value="SLL1193 PROTEIN"/>
    <property type="match status" value="1"/>
</dbReference>
<comment type="caution">
    <text evidence="2">The sequence shown here is derived from an EMBL/GenBank/DDBJ whole genome shotgun (WGS) entry which is preliminary data.</text>
</comment>
<dbReference type="InterPro" id="IPR052892">
    <property type="entry name" value="NA-targeting_endonuclease"/>
</dbReference>
<dbReference type="AlphaFoldDB" id="A0A0F9P3A2"/>
<dbReference type="GO" id="GO:0003676">
    <property type="term" value="F:nucleic acid binding"/>
    <property type="evidence" value="ECO:0007669"/>
    <property type="project" value="InterPro"/>
</dbReference>
<dbReference type="InterPro" id="IPR003615">
    <property type="entry name" value="HNH_nuc"/>
</dbReference>
<evidence type="ECO:0000259" key="1">
    <source>
        <dbReference type="SMART" id="SM00507"/>
    </source>
</evidence>
<protein>
    <recommendedName>
        <fullName evidence="1">HNH nuclease domain-containing protein</fullName>
    </recommendedName>
</protein>
<feature type="domain" description="HNH nuclease" evidence="1">
    <location>
        <begin position="97"/>
        <end position="147"/>
    </location>
</feature>
<name>A0A0F9P3A2_9ZZZZ</name>
<sequence>MSDFNEKPSDPYDLFMGPMNMKSKHQKYTDHSKKSIKLQNELVNKKVKKNVVADKELIIKEPEKKICSSCGNILEDDALFCRLCGRAKKKSKYIPASVRKVVYERDGGECRECGSKEYLEYDHILPFSKGGSSSAGNIQLLCENCNRSKYNKI</sequence>
<dbReference type="EMBL" id="LAZR01003388">
    <property type="protein sequence ID" value="KKN18867.1"/>
    <property type="molecule type" value="Genomic_DNA"/>
</dbReference>